<feature type="compositionally biased region" description="Basic and acidic residues" evidence="1">
    <location>
        <begin position="105"/>
        <end position="118"/>
    </location>
</feature>
<feature type="region of interest" description="Disordered" evidence="1">
    <location>
        <begin position="65"/>
        <end position="129"/>
    </location>
</feature>
<evidence type="ECO:0000313" key="3">
    <source>
        <dbReference type="Proteomes" id="UP001497516"/>
    </source>
</evidence>
<keyword evidence="3" id="KW-1185">Reference proteome</keyword>
<gene>
    <name evidence="2" type="ORF">LTRI10_LOCUS22825</name>
</gene>
<proteinExistence type="predicted"/>
<dbReference type="EMBL" id="OZ034817">
    <property type="protein sequence ID" value="CAL1381447.1"/>
    <property type="molecule type" value="Genomic_DNA"/>
</dbReference>
<evidence type="ECO:0000256" key="1">
    <source>
        <dbReference type="SAM" id="MobiDB-lite"/>
    </source>
</evidence>
<protein>
    <submittedName>
        <fullName evidence="2">Uncharacterized protein</fullName>
    </submittedName>
</protein>
<accession>A0AAV2E6N6</accession>
<name>A0AAV2E6N6_9ROSI</name>
<organism evidence="2 3">
    <name type="scientific">Linum trigynum</name>
    <dbReference type="NCBI Taxonomy" id="586398"/>
    <lineage>
        <taxon>Eukaryota</taxon>
        <taxon>Viridiplantae</taxon>
        <taxon>Streptophyta</taxon>
        <taxon>Embryophyta</taxon>
        <taxon>Tracheophyta</taxon>
        <taxon>Spermatophyta</taxon>
        <taxon>Magnoliopsida</taxon>
        <taxon>eudicotyledons</taxon>
        <taxon>Gunneridae</taxon>
        <taxon>Pentapetalae</taxon>
        <taxon>rosids</taxon>
        <taxon>fabids</taxon>
        <taxon>Malpighiales</taxon>
        <taxon>Linaceae</taxon>
        <taxon>Linum</taxon>
    </lineage>
</organism>
<sequence>MPSDTSSYGGTQSQTDLVWSGQTFSNRGLCNQCGRDHLGECRQPPRLYYNYNEHRHFAKECPWRGGQGMAQSEQSIRGGGARIHVGPRFDGQPNCSFQSQGGRTGRLDRTEQYRDQRPRTWGQPRVFAT</sequence>
<dbReference type="Proteomes" id="UP001497516">
    <property type="component" value="Chromosome 4"/>
</dbReference>
<evidence type="ECO:0000313" key="2">
    <source>
        <dbReference type="EMBL" id="CAL1381447.1"/>
    </source>
</evidence>
<reference evidence="2 3" key="1">
    <citation type="submission" date="2024-04" db="EMBL/GenBank/DDBJ databases">
        <authorList>
            <person name="Fracassetti M."/>
        </authorList>
    </citation>
    <scope>NUCLEOTIDE SEQUENCE [LARGE SCALE GENOMIC DNA]</scope>
</reference>
<dbReference type="AlphaFoldDB" id="A0AAV2E6N6"/>